<dbReference type="Gene3D" id="1.10.10.10">
    <property type="entry name" value="Winged helix-like DNA-binding domain superfamily/Winged helix DNA-binding domain"/>
    <property type="match status" value="1"/>
</dbReference>
<dbReference type="CDD" id="cd06170">
    <property type="entry name" value="LuxR_C_like"/>
    <property type="match status" value="1"/>
</dbReference>
<evidence type="ECO:0000313" key="6">
    <source>
        <dbReference type="EMBL" id="TMR13938.1"/>
    </source>
</evidence>
<dbReference type="InterPro" id="IPR000792">
    <property type="entry name" value="Tscrpt_reg_LuxR_C"/>
</dbReference>
<evidence type="ECO:0000259" key="5">
    <source>
        <dbReference type="PROSITE" id="PS50043"/>
    </source>
</evidence>
<protein>
    <recommendedName>
        <fullName evidence="5">HTH luxR-type domain-containing protein</fullName>
    </recommendedName>
</protein>
<dbReference type="GO" id="GO:0003677">
    <property type="term" value="F:DNA binding"/>
    <property type="evidence" value="ECO:0007669"/>
    <property type="project" value="UniProtKB-KW"/>
</dbReference>
<dbReference type="Proteomes" id="UP000306628">
    <property type="component" value="Unassembled WGS sequence"/>
</dbReference>
<dbReference type="SUPFAM" id="SSF46894">
    <property type="entry name" value="C-terminal effector domain of the bipartite response regulators"/>
    <property type="match status" value="1"/>
</dbReference>
<keyword evidence="2" id="KW-0238">DNA-binding</keyword>
<gene>
    <name evidence="6" type="ORF">ETD85_57165</name>
</gene>
<feature type="domain" description="HTH luxR-type" evidence="5">
    <location>
        <begin position="142"/>
        <end position="207"/>
    </location>
</feature>
<evidence type="ECO:0000256" key="2">
    <source>
        <dbReference type="ARBA" id="ARBA00023125"/>
    </source>
</evidence>
<dbReference type="InterPro" id="IPR036388">
    <property type="entry name" value="WH-like_DNA-bd_sf"/>
</dbReference>
<dbReference type="PANTHER" id="PTHR44688">
    <property type="entry name" value="DNA-BINDING TRANSCRIPTIONAL ACTIVATOR DEVR_DOSR"/>
    <property type="match status" value="1"/>
</dbReference>
<organism evidence="6 7">
    <name type="scientific">Nonomuraea zeae</name>
    <dbReference type="NCBI Taxonomy" id="1642303"/>
    <lineage>
        <taxon>Bacteria</taxon>
        <taxon>Bacillati</taxon>
        <taxon>Actinomycetota</taxon>
        <taxon>Actinomycetes</taxon>
        <taxon>Streptosporangiales</taxon>
        <taxon>Streptosporangiaceae</taxon>
        <taxon>Nonomuraea</taxon>
    </lineage>
</organism>
<proteinExistence type="predicted"/>
<feature type="compositionally biased region" description="Basic and acidic residues" evidence="4">
    <location>
        <begin position="212"/>
        <end position="225"/>
    </location>
</feature>
<dbReference type="PRINTS" id="PR00038">
    <property type="entry name" value="HTHLUXR"/>
</dbReference>
<feature type="region of interest" description="Disordered" evidence="4">
    <location>
        <begin position="212"/>
        <end position="243"/>
    </location>
</feature>
<reference evidence="6 7" key="1">
    <citation type="submission" date="2019-05" db="EMBL/GenBank/DDBJ databases">
        <title>Draft genome sequence of Nonomuraea zeae DSM 100528.</title>
        <authorList>
            <person name="Saricaoglu S."/>
            <person name="Isik K."/>
        </authorList>
    </citation>
    <scope>NUCLEOTIDE SEQUENCE [LARGE SCALE GENOMIC DNA]</scope>
    <source>
        <strain evidence="6 7">DSM 100528</strain>
    </source>
</reference>
<dbReference type="GO" id="GO:0006355">
    <property type="term" value="P:regulation of DNA-templated transcription"/>
    <property type="evidence" value="ECO:0007669"/>
    <property type="project" value="InterPro"/>
</dbReference>
<dbReference type="PANTHER" id="PTHR44688:SF16">
    <property type="entry name" value="DNA-BINDING TRANSCRIPTIONAL ACTIVATOR DEVR_DOSR"/>
    <property type="match status" value="1"/>
</dbReference>
<dbReference type="PROSITE" id="PS50043">
    <property type="entry name" value="HTH_LUXR_2"/>
    <property type="match status" value="1"/>
</dbReference>
<dbReference type="AlphaFoldDB" id="A0A5S4FA10"/>
<keyword evidence="3" id="KW-0804">Transcription</keyword>
<evidence type="ECO:0000313" key="7">
    <source>
        <dbReference type="Proteomes" id="UP000306628"/>
    </source>
</evidence>
<evidence type="ECO:0000256" key="3">
    <source>
        <dbReference type="ARBA" id="ARBA00023163"/>
    </source>
</evidence>
<dbReference type="InterPro" id="IPR016032">
    <property type="entry name" value="Sig_transdc_resp-reg_C-effctor"/>
</dbReference>
<name>A0A5S4FA10_9ACTN</name>
<keyword evidence="7" id="KW-1185">Reference proteome</keyword>
<dbReference type="Pfam" id="PF00196">
    <property type="entry name" value="GerE"/>
    <property type="match status" value="1"/>
</dbReference>
<evidence type="ECO:0000256" key="1">
    <source>
        <dbReference type="ARBA" id="ARBA00023015"/>
    </source>
</evidence>
<dbReference type="SMART" id="SM00421">
    <property type="entry name" value="HTH_LUXR"/>
    <property type="match status" value="1"/>
</dbReference>
<dbReference type="EMBL" id="VCKX01000417">
    <property type="protein sequence ID" value="TMR13938.1"/>
    <property type="molecule type" value="Genomic_DNA"/>
</dbReference>
<comment type="caution">
    <text evidence="6">The sequence shown here is derived from an EMBL/GenBank/DDBJ whole genome shotgun (WGS) entry which is preliminary data.</text>
</comment>
<dbReference type="OrthoDB" id="8482304at2"/>
<accession>A0A5S4FA10</accession>
<evidence type="ECO:0000256" key="4">
    <source>
        <dbReference type="SAM" id="MobiDB-lite"/>
    </source>
</evidence>
<keyword evidence="1" id="KW-0805">Transcription regulation</keyword>
<sequence length="243" mass="25754">MATLALEPAAGSWMVRFALAADDRQAAEVVVAGAEALSRASPGLPALAAFAAHARGLLDGDINALAQAAAAQAADVWARASAAEDLGVALWSAGRREEAAAGLERALAIYQEMGAARDAGRARQRLRALGVRHRHWSAAERPVSGWDSLTETQHAVALLVADGWTNRQVAEQMFLSVHTVSFHLRQVYRKLNIGSRVELARLAVTESLITEDRATQGRATQDRVAQDPAAEGRAGPETPDRGG</sequence>